<evidence type="ECO:0000313" key="5">
    <source>
        <dbReference type="EMBL" id="MFC7236254.1"/>
    </source>
</evidence>
<protein>
    <submittedName>
        <fullName evidence="5">HpcH/HpaI aldolase/citrate lyase family protein</fullName>
    </submittedName>
</protein>
<dbReference type="GO" id="GO:0016829">
    <property type="term" value="F:lyase activity"/>
    <property type="evidence" value="ECO:0007669"/>
    <property type="project" value="UniProtKB-KW"/>
</dbReference>
<dbReference type="RefSeq" id="WP_276234411.1">
    <property type="nucleotide sequence ID" value="NZ_CP119802.1"/>
</dbReference>
<comment type="similarity">
    <text evidence="1">Belongs to the HpcH/HpaI aldolase family.</text>
</comment>
<dbReference type="EMBL" id="JBHTAP010000001">
    <property type="protein sequence ID" value="MFC7236254.1"/>
    <property type="molecule type" value="Genomic_DNA"/>
</dbReference>
<dbReference type="Pfam" id="PF03328">
    <property type="entry name" value="HpcH_HpaI"/>
    <property type="match status" value="1"/>
</dbReference>
<dbReference type="Proteomes" id="UP001596398">
    <property type="component" value="Unassembled WGS sequence"/>
</dbReference>
<dbReference type="PANTHER" id="PTHR30502">
    <property type="entry name" value="2-KETO-3-DEOXY-L-RHAMNONATE ALDOLASE"/>
    <property type="match status" value="1"/>
</dbReference>
<dbReference type="GO" id="GO:0046872">
    <property type="term" value="F:metal ion binding"/>
    <property type="evidence" value="ECO:0007669"/>
    <property type="project" value="UniProtKB-KW"/>
</dbReference>
<feature type="domain" description="HpcH/HpaI aldolase/citrate lyase" evidence="4">
    <location>
        <begin position="13"/>
        <end position="235"/>
    </location>
</feature>
<evidence type="ECO:0000256" key="2">
    <source>
        <dbReference type="ARBA" id="ARBA00022723"/>
    </source>
</evidence>
<sequence>MFPDRLASDPLVGTWVSLSDPAVAEMTAPGFDFVMLDTEHAPNDTETIADGIRAVEAADGDAVPLARALDNDLGAIKRLLDLGLAGVMVPMVETPEEAAAAVEAAKYPPEGSRGVAGTRASNYGRDLADYVERANDETALLVQIENERGVSNAEAIAATDGVDALFVGPADLSANLGVFGEFEGERFREAVESVLAAGAATDTPVGTLATTDAGIERYTSWGFDFLIAGTDAGHLQRGAASMRERARENL</sequence>
<dbReference type="SUPFAM" id="SSF51621">
    <property type="entry name" value="Phosphoenolpyruvate/pyruvate domain"/>
    <property type="match status" value="1"/>
</dbReference>
<evidence type="ECO:0000256" key="1">
    <source>
        <dbReference type="ARBA" id="ARBA00005568"/>
    </source>
</evidence>
<dbReference type="InterPro" id="IPR040442">
    <property type="entry name" value="Pyrv_kinase-like_dom_sf"/>
</dbReference>
<reference evidence="5 6" key="1">
    <citation type="journal article" date="2019" name="Int. J. Syst. Evol. Microbiol.">
        <title>The Global Catalogue of Microorganisms (GCM) 10K type strain sequencing project: providing services to taxonomists for standard genome sequencing and annotation.</title>
        <authorList>
            <consortium name="The Broad Institute Genomics Platform"/>
            <consortium name="The Broad Institute Genome Sequencing Center for Infectious Disease"/>
            <person name="Wu L."/>
            <person name="Ma J."/>
        </authorList>
    </citation>
    <scope>NUCLEOTIDE SEQUENCE [LARGE SCALE GENOMIC DNA]</scope>
    <source>
        <strain evidence="5 6">DT85</strain>
    </source>
</reference>
<dbReference type="InterPro" id="IPR005000">
    <property type="entry name" value="Aldolase/citrate-lyase_domain"/>
</dbReference>
<dbReference type="AlphaFoldDB" id="A0ABD5ZRQ3"/>
<evidence type="ECO:0000256" key="3">
    <source>
        <dbReference type="ARBA" id="ARBA00023239"/>
    </source>
</evidence>
<dbReference type="PANTHER" id="PTHR30502:SF0">
    <property type="entry name" value="PHOSPHOENOLPYRUVATE CARBOXYLASE FAMILY PROTEIN"/>
    <property type="match status" value="1"/>
</dbReference>
<dbReference type="InterPro" id="IPR015813">
    <property type="entry name" value="Pyrv/PenolPyrv_kinase-like_dom"/>
</dbReference>
<keyword evidence="3 5" id="KW-0456">Lyase</keyword>
<accession>A0ABD5ZRQ3</accession>
<keyword evidence="2" id="KW-0479">Metal-binding</keyword>
<comment type="caution">
    <text evidence="5">The sequence shown here is derived from an EMBL/GenBank/DDBJ whole genome shotgun (WGS) entry which is preliminary data.</text>
</comment>
<name>A0ABD5ZRQ3_9EURY</name>
<keyword evidence="6" id="KW-1185">Reference proteome</keyword>
<dbReference type="Gene3D" id="3.20.20.60">
    <property type="entry name" value="Phosphoenolpyruvate-binding domains"/>
    <property type="match status" value="1"/>
</dbReference>
<dbReference type="InterPro" id="IPR050251">
    <property type="entry name" value="HpcH-HpaI_aldolase"/>
</dbReference>
<dbReference type="GeneID" id="79267965"/>
<evidence type="ECO:0000313" key="6">
    <source>
        <dbReference type="Proteomes" id="UP001596398"/>
    </source>
</evidence>
<organism evidence="5 6">
    <name type="scientific">Halosegnis marinus</name>
    <dbReference type="NCBI Taxonomy" id="3034023"/>
    <lineage>
        <taxon>Archaea</taxon>
        <taxon>Methanobacteriati</taxon>
        <taxon>Methanobacteriota</taxon>
        <taxon>Stenosarchaea group</taxon>
        <taxon>Halobacteria</taxon>
        <taxon>Halobacteriales</taxon>
        <taxon>Natronomonadaceae</taxon>
        <taxon>Halosegnis</taxon>
    </lineage>
</organism>
<proteinExistence type="inferred from homology"/>
<evidence type="ECO:0000259" key="4">
    <source>
        <dbReference type="Pfam" id="PF03328"/>
    </source>
</evidence>
<gene>
    <name evidence="5" type="ORF">ACFQJ4_13095</name>
</gene>